<comment type="caution">
    <text evidence="2">The sequence shown here is derived from an EMBL/GenBank/DDBJ whole genome shotgun (WGS) entry which is preliminary data.</text>
</comment>
<dbReference type="EMBL" id="PYGI01000006">
    <property type="protein sequence ID" value="PSL14891.1"/>
    <property type="molecule type" value="Genomic_DNA"/>
</dbReference>
<dbReference type="PANTHER" id="PTHR36837">
    <property type="entry name" value="POLY(3-HYDROXYALKANOATE) POLYMERASE SUBUNIT PHAC"/>
    <property type="match status" value="1"/>
</dbReference>
<gene>
    <name evidence="2" type="ORF">CLV44_10667</name>
</gene>
<proteinExistence type="predicted"/>
<dbReference type="PANTHER" id="PTHR36837:SF2">
    <property type="entry name" value="POLY(3-HYDROXYALKANOATE) POLYMERASE SUBUNIT PHAC"/>
    <property type="match status" value="1"/>
</dbReference>
<name>A0A2P8EZJ3_9GAMM</name>
<dbReference type="Proteomes" id="UP000242133">
    <property type="component" value="Unassembled WGS sequence"/>
</dbReference>
<dbReference type="Gene3D" id="3.40.50.1820">
    <property type="entry name" value="alpha/beta hydrolase"/>
    <property type="match status" value="1"/>
</dbReference>
<dbReference type="Pfam" id="PF00561">
    <property type="entry name" value="Abhydrolase_1"/>
    <property type="match status" value="1"/>
</dbReference>
<evidence type="ECO:0000259" key="1">
    <source>
        <dbReference type="Pfam" id="PF00561"/>
    </source>
</evidence>
<organism evidence="2 3">
    <name type="scientific">Marinobacterium halophilum</name>
    <dbReference type="NCBI Taxonomy" id="267374"/>
    <lineage>
        <taxon>Bacteria</taxon>
        <taxon>Pseudomonadati</taxon>
        <taxon>Pseudomonadota</taxon>
        <taxon>Gammaproteobacteria</taxon>
        <taxon>Oceanospirillales</taxon>
        <taxon>Oceanospirillaceae</taxon>
        <taxon>Marinobacterium</taxon>
    </lineage>
</organism>
<protein>
    <submittedName>
        <fullName evidence="2">Polyhydroxyalkanoate synthase</fullName>
    </submittedName>
</protein>
<dbReference type="InterPro" id="IPR051321">
    <property type="entry name" value="PHA/PHB_synthase"/>
</dbReference>
<reference evidence="2 3" key="1">
    <citation type="submission" date="2018-03" db="EMBL/GenBank/DDBJ databases">
        <title>Genomic Encyclopedia of Archaeal and Bacterial Type Strains, Phase II (KMG-II): from individual species to whole genera.</title>
        <authorList>
            <person name="Goeker M."/>
        </authorList>
    </citation>
    <scope>NUCLEOTIDE SEQUENCE [LARGE SCALE GENOMIC DNA]</scope>
    <source>
        <strain evidence="2 3">DSM 17586</strain>
    </source>
</reference>
<evidence type="ECO:0000313" key="2">
    <source>
        <dbReference type="EMBL" id="PSL14891.1"/>
    </source>
</evidence>
<dbReference type="AlphaFoldDB" id="A0A2P8EZJ3"/>
<feature type="domain" description="AB hydrolase-1" evidence="1">
    <location>
        <begin position="66"/>
        <end position="332"/>
    </location>
</feature>
<dbReference type="SUPFAM" id="SSF53474">
    <property type="entry name" value="alpha/beta-Hydrolases"/>
    <property type="match status" value="1"/>
</dbReference>
<accession>A0A2P8EZJ3</accession>
<evidence type="ECO:0000313" key="3">
    <source>
        <dbReference type="Proteomes" id="UP000242133"/>
    </source>
</evidence>
<keyword evidence="3" id="KW-1185">Reference proteome</keyword>
<dbReference type="InterPro" id="IPR000073">
    <property type="entry name" value="AB_hydrolase_1"/>
</dbReference>
<dbReference type="InterPro" id="IPR029058">
    <property type="entry name" value="AB_hydrolase_fold"/>
</dbReference>
<sequence>MTRIKLDPAGIQHQLQAHRQTLKQGLNTAAKLDIHHLPTPHRVLMHSGSVRLIQFLPTTPQQIRTPVLICYALVNRPWILDLSSQRSMIRNLLDAGVPVYLVDWGYPARCDRYLTLEDYLVDLLDRCVDHVRQDSHSEQINLMGVCQGGVLSLCYSALFPRKIRNLITLVTPVDTSSPRFQLNRLSQYIDAGLTTATYGNLPGALLNELFTALQPGRLGLQKRLAAAQQLDSEHAEHYLLMEQWLQDCPDLAGAALQEFIQLFFRDNALMSAQGFQLAGQTLNLGRVQMPVLNIFGSKDQLVPPESSIALGARIGSNDYTEAPVESGHIGVLNGRTALRTLPSLIQLWLKERDPA</sequence>
<dbReference type="RefSeq" id="WP_170069270.1">
    <property type="nucleotide sequence ID" value="NZ_PYGI01000006.1"/>
</dbReference>